<proteinExistence type="predicted"/>
<gene>
    <name evidence="7" type="ORF">V2S66_29565</name>
</gene>
<feature type="transmembrane region" description="Helical" evidence="5">
    <location>
        <begin position="237"/>
        <end position="259"/>
    </location>
</feature>
<name>A0ABU7PLK0_9ACTN</name>
<feature type="transmembrane region" description="Helical" evidence="5">
    <location>
        <begin position="30"/>
        <end position="54"/>
    </location>
</feature>
<dbReference type="SUPFAM" id="SSF103473">
    <property type="entry name" value="MFS general substrate transporter"/>
    <property type="match status" value="1"/>
</dbReference>
<feature type="transmembrane region" description="Helical" evidence="5">
    <location>
        <begin position="386"/>
        <end position="406"/>
    </location>
</feature>
<evidence type="ECO:0000256" key="4">
    <source>
        <dbReference type="ARBA" id="ARBA00023136"/>
    </source>
</evidence>
<feature type="transmembrane region" description="Helical" evidence="5">
    <location>
        <begin position="299"/>
        <end position="316"/>
    </location>
</feature>
<dbReference type="Gene3D" id="1.20.1250.20">
    <property type="entry name" value="MFS general substrate transporter like domains"/>
    <property type="match status" value="2"/>
</dbReference>
<dbReference type="InterPro" id="IPR011701">
    <property type="entry name" value="MFS"/>
</dbReference>
<evidence type="ECO:0000313" key="8">
    <source>
        <dbReference type="Proteomes" id="UP001344658"/>
    </source>
</evidence>
<keyword evidence="2 5" id="KW-0812">Transmembrane</keyword>
<dbReference type="InterPro" id="IPR020846">
    <property type="entry name" value="MFS_dom"/>
</dbReference>
<dbReference type="PANTHER" id="PTHR23542">
    <property type="match status" value="1"/>
</dbReference>
<feature type="transmembrane region" description="Helical" evidence="5">
    <location>
        <begin position="322"/>
        <end position="345"/>
    </location>
</feature>
<sequence length="432" mass="43472">MPTSSSSSARGATGDRTPGYRQLLRTPHAWSFLVPGFAARQPFAMLTISLVLLVQHTTGSYGTAGAAAAVTGVSMALCAPRGGRLADRYGQRAVLLPGVVLHAASVGVLVTLALAHAPSWALLIAAVPAGATVPQVGPMVRSRWAVALNGSAPPLRAAAAAFESVTDEFTFVVGPVLATALCTSVHPAAGLMTEATLTLAGGALFALQSRSAPSPHPSGAGRGGGHASALASPGVRALAVAFLGIGAVFGGMQVSLAAFTHEIGRPGVNGILYGTFAAGNMLAGVVYGAVSWRVQPRTRLLAAYAALAVACVPLWMAHSPVLLGVLGLLVGLCIAPALITGYTLVDTLVQPATRTEAFTWLTGAVALGQAAAVTVAGLLVDHAGSRAGFTVPLAGTTVALAVLLWLRGRMVPPTRAVVVAGVIGHRTPVSVD</sequence>
<dbReference type="Proteomes" id="UP001344658">
    <property type="component" value="Unassembled WGS sequence"/>
</dbReference>
<feature type="domain" description="Major facilitator superfamily (MFS) profile" evidence="6">
    <location>
        <begin position="234"/>
        <end position="432"/>
    </location>
</feature>
<accession>A0ABU7PLK0</accession>
<evidence type="ECO:0000259" key="6">
    <source>
        <dbReference type="PROSITE" id="PS50850"/>
    </source>
</evidence>
<feature type="transmembrane region" description="Helical" evidence="5">
    <location>
        <begin position="357"/>
        <end position="380"/>
    </location>
</feature>
<evidence type="ECO:0000256" key="5">
    <source>
        <dbReference type="SAM" id="Phobius"/>
    </source>
</evidence>
<dbReference type="RefSeq" id="WP_330799819.1">
    <property type="nucleotide sequence ID" value="NZ_JAZEWV010000039.1"/>
</dbReference>
<keyword evidence="8" id="KW-1185">Reference proteome</keyword>
<keyword evidence="3 5" id="KW-1133">Transmembrane helix</keyword>
<comment type="caution">
    <text evidence="7">The sequence shown here is derived from an EMBL/GenBank/DDBJ whole genome shotgun (WGS) entry which is preliminary data.</text>
</comment>
<dbReference type="PANTHER" id="PTHR23542:SF1">
    <property type="entry name" value="MAJOR FACILITATOR SUPERFAMILY (MFS) PROFILE DOMAIN-CONTAINING PROTEIN"/>
    <property type="match status" value="1"/>
</dbReference>
<comment type="subcellular location">
    <subcellularLocation>
        <location evidence="1">Cell membrane</location>
        <topology evidence="1">Multi-pass membrane protein</topology>
    </subcellularLocation>
</comment>
<protein>
    <submittedName>
        <fullName evidence="7">MFS transporter</fullName>
    </submittedName>
</protein>
<feature type="transmembrane region" description="Helical" evidence="5">
    <location>
        <begin position="271"/>
        <end position="292"/>
    </location>
</feature>
<feature type="transmembrane region" description="Helical" evidence="5">
    <location>
        <begin position="93"/>
        <end position="114"/>
    </location>
</feature>
<dbReference type="PROSITE" id="PS50850">
    <property type="entry name" value="MFS"/>
    <property type="match status" value="1"/>
</dbReference>
<feature type="transmembrane region" description="Helical" evidence="5">
    <location>
        <begin position="60"/>
        <end position="81"/>
    </location>
</feature>
<dbReference type="InterPro" id="IPR036259">
    <property type="entry name" value="MFS_trans_sf"/>
</dbReference>
<evidence type="ECO:0000256" key="1">
    <source>
        <dbReference type="ARBA" id="ARBA00004651"/>
    </source>
</evidence>
<evidence type="ECO:0000256" key="2">
    <source>
        <dbReference type="ARBA" id="ARBA00022692"/>
    </source>
</evidence>
<organism evidence="7 8">
    <name type="scientific">Actinacidiphila polyblastidii</name>
    <dbReference type="NCBI Taxonomy" id="3110430"/>
    <lineage>
        <taxon>Bacteria</taxon>
        <taxon>Bacillati</taxon>
        <taxon>Actinomycetota</taxon>
        <taxon>Actinomycetes</taxon>
        <taxon>Kitasatosporales</taxon>
        <taxon>Streptomycetaceae</taxon>
        <taxon>Actinacidiphila</taxon>
    </lineage>
</organism>
<evidence type="ECO:0000256" key="3">
    <source>
        <dbReference type="ARBA" id="ARBA00022989"/>
    </source>
</evidence>
<dbReference type="Pfam" id="PF07690">
    <property type="entry name" value="MFS_1"/>
    <property type="match status" value="1"/>
</dbReference>
<reference evidence="7 8" key="1">
    <citation type="submission" date="2023-12" db="EMBL/GenBank/DDBJ databases">
        <title>Streptomyces sp. V4-01.</title>
        <authorList>
            <person name="Somphong A."/>
            <person name="Phongsopitanun W."/>
        </authorList>
    </citation>
    <scope>NUCLEOTIDE SEQUENCE [LARGE SCALE GENOMIC DNA]</scope>
    <source>
        <strain evidence="7 8">V4-01</strain>
    </source>
</reference>
<evidence type="ECO:0000313" key="7">
    <source>
        <dbReference type="EMBL" id="MEE4546102.1"/>
    </source>
</evidence>
<keyword evidence="4 5" id="KW-0472">Membrane</keyword>
<dbReference type="EMBL" id="JAZEWV010000039">
    <property type="protein sequence ID" value="MEE4546102.1"/>
    <property type="molecule type" value="Genomic_DNA"/>
</dbReference>